<evidence type="ECO:0000256" key="7">
    <source>
        <dbReference type="ARBA" id="ARBA00022840"/>
    </source>
</evidence>
<dbReference type="EMBL" id="BAAAQT010000001">
    <property type="protein sequence ID" value="GAA2170719.1"/>
    <property type="molecule type" value="Genomic_DNA"/>
</dbReference>
<dbReference type="RefSeq" id="WP_344339416.1">
    <property type="nucleotide sequence ID" value="NZ_BAAAQT010000001.1"/>
</dbReference>
<evidence type="ECO:0000256" key="8">
    <source>
        <dbReference type="ARBA" id="ARBA00023012"/>
    </source>
</evidence>
<protein>
    <recommendedName>
        <fullName evidence="2">histidine kinase</fullName>
        <ecNumber evidence="2">2.7.13.3</ecNumber>
    </recommendedName>
</protein>
<keyword evidence="9" id="KW-0812">Transmembrane</keyword>
<dbReference type="Gene3D" id="1.20.5.1930">
    <property type="match status" value="1"/>
</dbReference>
<evidence type="ECO:0000256" key="5">
    <source>
        <dbReference type="ARBA" id="ARBA00022741"/>
    </source>
</evidence>
<gene>
    <name evidence="11" type="ORF">GCM10009846_02080</name>
</gene>
<keyword evidence="7" id="KW-0067">ATP-binding</keyword>
<dbReference type="InterPro" id="IPR050482">
    <property type="entry name" value="Sensor_HK_TwoCompSys"/>
</dbReference>
<dbReference type="InterPro" id="IPR011712">
    <property type="entry name" value="Sig_transdc_His_kin_sub3_dim/P"/>
</dbReference>
<dbReference type="Proteomes" id="UP001501599">
    <property type="component" value="Unassembled WGS sequence"/>
</dbReference>
<dbReference type="PANTHER" id="PTHR24421:SF10">
    <property type="entry name" value="NITRATE_NITRITE SENSOR PROTEIN NARQ"/>
    <property type="match status" value="1"/>
</dbReference>
<dbReference type="Gene3D" id="3.30.565.10">
    <property type="entry name" value="Histidine kinase-like ATPase, C-terminal domain"/>
    <property type="match status" value="1"/>
</dbReference>
<feature type="domain" description="Signal transduction histidine kinase subgroup 3 dimerisation and phosphoacceptor" evidence="10">
    <location>
        <begin position="206"/>
        <end position="268"/>
    </location>
</feature>
<organism evidence="11 12">
    <name type="scientific">Agrococcus versicolor</name>
    <dbReference type="NCBI Taxonomy" id="501482"/>
    <lineage>
        <taxon>Bacteria</taxon>
        <taxon>Bacillati</taxon>
        <taxon>Actinomycetota</taxon>
        <taxon>Actinomycetes</taxon>
        <taxon>Micrococcales</taxon>
        <taxon>Microbacteriaceae</taxon>
        <taxon>Agrococcus</taxon>
    </lineage>
</organism>
<sequence length="406" mass="41937">MVDQRRAPLDEYVLPLVRYRTRTGVVVIAVIALAAGLSSPALGVASPADPSMPLGLPWMPSALAIAVAACLLVKRAAPVVAVAGAGLLVVLDVAAVTGSLGLVPVIALFDCIYAAMLDERRRIRHLSLATAVVAGVVLALVWIVAGDVDLANGLRLAFALAMLIAGPAVWGISVRQRDELLRAESDRADAVARAAAAEREGAVRDERTAMARELHDELAARLSAIALQSAALAARQPADEATAASIRAVRASSVEALEELRQLITVLTSGRDDDEVAVGIDDVDALRGDAERFAVELDAQVDLPVDAVTSAASHALMRIAREALVNAARHAPGEPVRLRAGVDGDVVRLEVENALVPGAPAGGGTGLGAAIMAQRWRAVGGSGSVGATADDRWVVHAEVPRQAVAA</sequence>
<feature type="transmembrane region" description="Helical" evidence="9">
    <location>
        <begin position="80"/>
        <end position="113"/>
    </location>
</feature>
<proteinExistence type="predicted"/>
<keyword evidence="9" id="KW-1133">Transmembrane helix</keyword>
<keyword evidence="4" id="KW-0808">Transferase</keyword>
<dbReference type="SUPFAM" id="SSF55874">
    <property type="entry name" value="ATPase domain of HSP90 chaperone/DNA topoisomerase II/histidine kinase"/>
    <property type="match status" value="1"/>
</dbReference>
<keyword evidence="8" id="KW-0902">Two-component regulatory system</keyword>
<accession>A0ABN3AJB5</accession>
<evidence type="ECO:0000259" key="10">
    <source>
        <dbReference type="Pfam" id="PF07730"/>
    </source>
</evidence>
<comment type="catalytic activity">
    <reaction evidence="1">
        <text>ATP + protein L-histidine = ADP + protein N-phospho-L-histidine.</text>
        <dbReference type="EC" id="2.7.13.3"/>
    </reaction>
</comment>
<evidence type="ECO:0000256" key="3">
    <source>
        <dbReference type="ARBA" id="ARBA00022553"/>
    </source>
</evidence>
<keyword evidence="3" id="KW-0597">Phosphoprotein</keyword>
<feature type="transmembrane region" description="Helical" evidence="9">
    <location>
        <begin position="125"/>
        <end position="144"/>
    </location>
</feature>
<comment type="caution">
    <text evidence="11">The sequence shown here is derived from an EMBL/GenBank/DDBJ whole genome shotgun (WGS) entry which is preliminary data.</text>
</comment>
<reference evidence="11 12" key="1">
    <citation type="journal article" date="2019" name="Int. J. Syst. Evol. Microbiol.">
        <title>The Global Catalogue of Microorganisms (GCM) 10K type strain sequencing project: providing services to taxonomists for standard genome sequencing and annotation.</title>
        <authorList>
            <consortium name="The Broad Institute Genomics Platform"/>
            <consortium name="The Broad Institute Genome Sequencing Center for Infectious Disease"/>
            <person name="Wu L."/>
            <person name="Ma J."/>
        </authorList>
    </citation>
    <scope>NUCLEOTIDE SEQUENCE [LARGE SCALE GENOMIC DNA]</scope>
    <source>
        <strain evidence="11 12">JCM 16026</strain>
    </source>
</reference>
<dbReference type="PANTHER" id="PTHR24421">
    <property type="entry name" value="NITRATE/NITRITE SENSOR PROTEIN NARX-RELATED"/>
    <property type="match status" value="1"/>
</dbReference>
<feature type="transmembrane region" description="Helical" evidence="9">
    <location>
        <begin position="56"/>
        <end position="74"/>
    </location>
</feature>
<dbReference type="InterPro" id="IPR036890">
    <property type="entry name" value="HATPase_C_sf"/>
</dbReference>
<keyword evidence="6 11" id="KW-0418">Kinase</keyword>
<feature type="transmembrane region" description="Helical" evidence="9">
    <location>
        <begin position="24"/>
        <end position="44"/>
    </location>
</feature>
<dbReference type="GO" id="GO:0016301">
    <property type="term" value="F:kinase activity"/>
    <property type="evidence" value="ECO:0007669"/>
    <property type="project" value="UniProtKB-KW"/>
</dbReference>
<keyword evidence="5" id="KW-0547">Nucleotide-binding</keyword>
<name>A0ABN3AJB5_9MICO</name>
<evidence type="ECO:0000313" key="11">
    <source>
        <dbReference type="EMBL" id="GAA2170719.1"/>
    </source>
</evidence>
<dbReference type="EC" id="2.7.13.3" evidence="2"/>
<keyword evidence="9" id="KW-0472">Membrane</keyword>
<feature type="transmembrane region" description="Helical" evidence="9">
    <location>
        <begin position="156"/>
        <end position="174"/>
    </location>
</feature>
<dbReference type="Pfam" id="PF07730">
    <property type="entry name" value="HisKA_3"/>
    <property type="match status" value="1"/>
</dbReference>
<evidence type="ECO:0000256" key="2">
    <source>
        <dbReference type="ARBA" id="ARBA00012438"/>
    </source>
</evidence>
<evidence type="ECO:0000256" key="1">
    <source>
        <dbReference type="ARBA" id="ARBA00000085"/>
    </source>
</evidence>
<keyword evidence="12" id="KW-1185">Reference proteome</keyword>
<evidence type="ECO:0000256" key="9">
    <source>
        <dbReference type="SAM" id="Phobius"/>
    </source>
</evidence>
<evidence type="ECO:0000256" key="4">
    <source>
        <dbReference type="ARBA" id="ARBA00022679"/>
    </source>
</evidence>
<evidence type="ECO:0000256" key="6">
    <source>
        <dbReference type="ARBA" id="ARBA00022777"/>
    </source>
</evidence>
<evidence type="ECO:0000313" key="12">
    <source>
        <dbReference type="Proteomes" id="UP001501599"/>
    </source>
</evidence>